<keyword evidence="2" id="KW-0378">Hydrolase</keyword>
<dbReference type="InterPro" id="IPR052159">
    <property type="entry name" value="Competence_DNA_uptake"/>
</dbReference>
<accession>A0A3A1U3I6</accession>
<evidence type="ECO:0000313" key="2">
    <source>
        <dbReference type="EMBL" id="RIX28407.1"/>
    </source>
</evidence>
<dbReference type="AlphaFoldDB" id="A0A3A1U3I6"/>
<dbReference type="Pfam" id="PF00753">
    <property type="entry name" value="Lactamase_B"/>
    <property type="match status" value="1"/>
</dbReference>
<dbReference type="InterPro" id="IPR001279">
    <property type="entry name" value="Metallo-B-lactamas"/>
</dbReference>
<sequence>MTTATSGLGDLLNVDILDVGHGSCVVVRAADSVVLIDTGPNGAILEYLDREGITEVDCVVISHADADHVRGLSAMLSDGRVVRRIYWNGDSGKDSDLWEDIVWQLDDLDAQGILQAQDEAGRGGVISTGVPTVEVALLAPGLGFRRRGAGSTDRAGRQITSNSISVVAQVRVDGRGLLLIPGDLDTVGFENLDVAPTQLKSQYLVLPHHGGLGGTGRATYELVRSLVTAVEPELVFVSNGRLVKANPRAEVVAAVASAVPTTSIACTQLSSRCHPTAVARAGDSRPYSGGWGRGRSCAGTIRLTRTNGIDAPLDRSAHLAFISTEVATPQCGVLGTVARSTAPEAEVEVEPTSGAQVTV</sequence>
<dbReference type="GO" id="GO:0016787">
    <property type="term" value="F:hydrolase activity"/>
    <property type="evidence" value="ECO:0007669"/>
    <property type="project" value="UniProtKB-KW"/>
</dbReference>
<proteinExistence type="predicted"/>
<dbReference type="Gene3D" id="3.60.15.10">
    <property type="entry name" value="Ribonuclease Z/Hydroxyacylglutathione hydrolase-like"/>
    <property type="match status" value="1"/>
</dbReference>
<dbReference type="SUPFAM" id="SSF56281">
    <property type="entry name" value="Metallo-hydrolase/oxidoreductase"/>
    <property type="match status" value="1"/>
</dbReference>
<comment type="caution">
    <text evidence="2">The sequence shown here is derived from an EMBL/GenBank/DDBJ whole genome shotgun (WGS) entry which is preliminary data.</text>
</comment>
<evidence type="ECO:0000313" key="3">
    <source>
        <dbReference type="Proteomes" id="UP000265742"/>
    </source>
</evidence>
<dbReference type="InterPro" id="IPR036866">
    <property type="entry name" value="RibonucZ/Hydroxyglut_hydro"/>
</dbReference>
<dbReference type="PANTHER" id="PTHR30619:SF1">
    <property type="entry name" value="RECOMBINATION PROTEIN 2"/>
    <property type="match status" value="1"/>
</dbReference>
<evidence type="ECO:0000259" key="1">
    <source>
        <dbReference type="Pfam" id="PF00753"/>
    </source>
</evidence>
<feature type="domain" description="Metallo-beta-lactamase" evidence="1">
    <location>
        <begin position="18"/>
        <end position="88"/>
    </location>
</feature>
<gene>
    <name evidence="2" type="ORF">D1781_13315</name>
</gene>
<dbReference type="EMBL" id="QXTG01000002">
    <property type="protein sequence ID" value="RIX28407.1"/>
    <property type="molecule type" value="Genomic_DNA"/>
</dbReference>
<name>A0A3A1U3I6_9MICO</name>
<dbReference type="Proteomes" id="UP000265742">
    <property type="component" value="Unassembled WGS sequence"/>
</dbReference>
<protein>
    <submittedName>
        <fullName evidence="2">MBL fold metallo-hydrolase</fullName>
    </submittedName>
</protein>
<dbReference type="PANTHER" id="PTHR30619">
    <property type="entry name" value="DNA INTERNALIZATION/COMPETENCE PROTEIN COMEC/REC2"/>
    <property type="match status" value="1"/>
</dbReference>
<keyword evidence="3" id="KW-1185">Reference proteome</keyword>
<reference evidence="3" key="1">
    <citation type="submission" date="2018-09" db="EMBL/GenBank/DDBJ databases">
        <authorList>
            <person name="Kim I."/>
        </authorList>
    </citation>
    <scope>NUCLEOTIDE SEQUENCE [LARGE SCALE GENOMIC DNA]</scope>
    <source>
        <strain evidence="3">DD4a</strain>
    </source>
</reference>
<organism evidence="2 3">
    <name type="scientific">Amnibacterium setariae</name>
    <dbReference type="NCBI Taxonomy" id="2306585"/>
    <lineage>
        <taxon>Bacteria</taxon>
        <taxon>Bacillati</taxon>
        <taxon>Actinomycetota</taxon>
        <taxon>Actinomycetes</taxon>
        <taxon>Micrococcales</taxon>
        <taxon>Microbacteriaceae</taxon>
        <taxon>Amnibacterium</taxon>
    </lineage>
</organism>